<dbReference type="SMART" id="SM00336">
    <property type="entry name" value="BBOX"/>
    <property type="match status" value="2"/>
</dbReference>
<sequence>MDSNRDSNEESPYMSMKKESPYVSMKRVTTTSPESCNDDVRKHGQFKPPVPSPRPGRLQNANPPIVCDICRQEGERIIAVGWCTQCMGHFCNTCKRAHCLSKVSRHHKFLELNGDAQKDDAMVKEIQLKKDIVCELHPGKVLSHYCLDDEALICDFCCRSNHTKHHYIDIEDVASDALKQEDKLVTIIKKRIGDCDKEIDNSMDDISTVIQSKDDFLIKVNEERKSMHETLDAHFNKIEHEGNGSHDAAIAKIQIHQKMVRLEKFNSESVLNQLTTAKAKHHPVQIVKSSNEIKRTLEEWRHVLPRLSSEPLNISTFQPGVLDMTKLAQVISRTLQGSQRLCEPCIHRIGPLYDKKPGYKALIDISIGGKGDLAVLNIDSSNSAQYQMATYDLDTITVKKTVYGLFHGLCTLNTGCYALTDHANKCIAVYDANLEHQRNIAINMFKDPWGICEGSAGEIMVTDTGSKSVSHIDSSYGSVVSSISPGILNCSWPWYVAINSEGMVIISDDYKNCVKGVGKKGETKFIYGGKGQGQGQLKGPAGVCVDPLDNIIIADNGNDRVHLLDPKGNFIRFVLTSADKFKGPMCVAIDKKGNLIVGSHDGDICRITYLTQ</sequence>
<dbReference type="Gene3D" id="4.10.830.40">
    <property type="match status" value="1"/>
</dbReference>
<dbReference type="PANTHER" id="PTHR24104:SF57">
    <property type="entry name" value="BEE-MILK PROTEIN"/>
    <property type="match status" value="1"/>
</dbReference>
<dbReference type="OrthoDB" id="6080153at2759"/>
<organism evidence="2 3">
    <name type="scientific">Owenia fusiformis</name>
    <name type="common">Polychaete worm</name>
    <dbReference type="NCBI Taxonomy" id="6347"/>
    <lineage>
        <taxon>Eukaryota</taxon>
        <taxon>Metazoa</taxon>
        <taxon>Spiralia</taxon>
        <taxon>Lophotrochozoa</taxon>
        <taxon>Annelida</taxon>
        <taxon>Polychaeta</taxon>
        <taxon>Sedentaria</taxon>
        <taxon>Canalipalpata</taxon>
        <taxon>Sabellida</taxon>
        <taxon>Oweniida</taxon>
        <taxon>Oweniidae</taxon>
        <taxon>Owenia</taxon>
    </lineage>
</organism>
<reference evidence="2" key="1">
    <citation type="submission" date="2022-03" db="EMBL/GenBank/DDBJ databases">
        <authorList>
            <person name="Martin C."/>
        </authorList>
    </citation>
    <scope>NUCLEOTIDE SEQUENCE</scope>
</reference>
<dbReference type="CDD" id="cd19757">
    <property type="entry name" value="Bbox1"/>
    <property type="match status" value="1"/>
</dbReference>
<evidence type="ECO:0000313" key="3">
    <source>
        <dbReference type="Proteomes" id="UP000749559"/>
    </source>
</evidence>
<dbReference type="PROSITE" id="PS50119">
    <property type="entry name" value="ZF_BBOX"/>
    <property type="match status" value="2"/>
</dbReference>
<keyword evidence="3" id="KW-1185">Reference proteome</keyword>
<dbReference type="InterPro" id="IPR011042">
    <property type="entry name" value="6-blade_b-propeller_TolB-like"/>
</dbReference>
<name>A0A8J1TV65_OWEFU</name>
<dbReference type="Proteomes" id="UP000749559">
    <property type="component" value="Unassembled WGS sequence"/>
</dbReference>
<evidence type="ECO:0000256" key="1">
    <source>
        <dbReference type="ARBA" id="ARBA00022737"/>
    </source>
</evidence>
<dbReference type="CDD" id="cd05819">
    <property type="entry name" value="NHL"/>
    <property type="match status" value="1"/>
</dbReference>
<protein>
    <submittedName>
        <fullName evidence="2">Uncharacterized protein</fullName>
    </submittedName>
</protein>
<evidence type="ECO:0000313" key="2">
    <source>
        <dbReference type="EMBL" id="CAH1796498.1"/>
    </source>
</evidence>
<dbReference type="Gene3D" id="2.40.10.500">
    <property type="match status" value="1"/>
</dbReference>
<dbReference type="InterPro" id="IPR001258">
    <property type="entry name" value="NHL_repeat"/>
</dbReference>
<dbReference type="GO" id="GO:0061630">
    <property type="term" value="F:ubiquitin protein ligase activity"/>
    <property type="evidence" value="ECO:0007669"/>
    <property type="project" value="TreeGrafter"/>
</dbReference>
<dbReference type="AlphaFoldDB" id="A0A8J1TV65"/>
<dbReference type="EMBL" id="CAIIXF020000010">
    <property type="protein sequence ID" value="CAH1796498.1"/>
    <property type="molecule type" value="Genomic_DNA"/>
</dbReference>
<dbReference type="Gene3D" id="2.120.10.30">
    <property type="entry name" value="TolB, C-terminal domain"/>
    <property type="match status" value="1"/>
</dbReference>
<dbReference type="SUPFAM" id="SSF57845">
    <property type="entry name" value="B-box zinc-binding domain"/>
    <property type="match status" value="1"/>
</dbReference>
<accession>A0A8J1TV65</accession>
<dbReference type="InterPro" id="IPR000315">
    <property type="entry name" value="Znf_B-box"/>
</dbReference>
<dbReference type="InterPro" id="IPR050952">
    <property type="entry name" value="TRIM-NHL_E3_ligases"/>
</dbReference>
<dbReference type="GO" id="GO:0000209">
    <property type="term" value="P:protein polyubiquitination"/>
    <property type="evidence" value="ECO:0007669"/>
    <property type="project" value="TreeGrafter"/>
</dbReference>
<proteinExistence type="predicted"/>
<dbReference type="Pfam" id="PF01436">
    <property type="entry name" value="NHL"/>
    <property type="match status" value="1"/>
</dbReference>
<keyword evidence="1" id="KW-0677">Repeat</keyword>
<dbReference type="PANTHER" id="PTHR24104">
    <property type="entry name" value="E3 UBIQUITIN-PROTEIN LIGASE NHLRC1-RELATED"/>
    <property type="match status" value="1"/>
</dbReference>
<dbReference type="Gene3D" id="3.30.160.60">
    <property type="entry name" value="Classic Zinc Finger"/>
    <property type="match status" value="1"/>
</dbReference>
<dbReference type="Pfam" id="PF00643">
    <property type="entry name" value="zf-B_box"/>
    <property type="match status" value="1"/>
</dbReference>
<dbReference type="PROSITE" id="PS51125">
    <property type="entry name" value="NHL"/>
    <property type="match status" value="1"/>
</dbReference>
<gene>
    <name evidence="2" type="ORF">OFUS_LOCUS20902</name>
</gene>
<dbReference type="GO" id="GO:0043161">
    <property type="term" value="P:proteasome-mediated ubiquitin-dependent protein catabolic process"/>
    <property type="evidence" value="ECO:0007669"/>
    <property type="project" value="TreeGrafter"/>
</dbReference>
<comment type="caution">
    <text evidence="2">The sequence shown here is derived from an EMBL/GenBank/DDBJ whole genome shotgun (WGS) entry which is preliminary data.</text>
</comment>
<dbReference type="GO" id="GO:0008270">
    <property type="term" value="F:zinc ion binding"/>
    <property type="evidence" value="ECO:0007669"/>
    <property type="project" value="InterPro"/>
</dbReference>
<dbReference type="SUPFAM" id="SSF101898">
    <property type="entry name" value="NHL repeat"/>
    <property type="match status" value="1"/>
</dbReference>